<proteinExistence type="predicted"/>
<evidence type="ECO:0000313" key="2">
    <source>
        <dbReference type="Proteomes" id="UP001227268"/>
    </source>
</evidence>
<reference evidence="1" key="1">
    <citation type="submission" date="2023-04" db="EMBL/GenBank/DDBJ databases">
        <title>Draft Genome sequencing of Naganishia species isolated from polar environments using Oxford Nanopore Technology.</title>
        <authorList>
            <person name="Leo P."/>
            <person name="Venkateswaran K."/>
        </authorList>
    </citation>
    <scope>NUCLEOTIDE SEQUENCE</scope>
    <source>
        <strain evidence="1">MNA-CCFEE 5423</strain>
    </source>
</reference>
<dbReference type="EMBL" id="JASBWT010000012">
    <property type="protein sequence ID" value="KAJ9099860.1"/>
    <property type="molecule type" value="Genomic_DNA"/>
</dbReference>
<sequence>MATGFRGTASTSVKNPASASPLHHTRCAFLDTMTSPVPGESLPNDDEDNNVPHPRTSRSAANLPHTPRRYSPFHPAGDAADAISPVVLDIERRLFTPERSSSRMLPYDSSETIVEYTCQNYSPRPDDFYFDDGIGGHVVKLELPESERELLSAEGFLADIRKIEAGIENVKTISITDPDTDDAHDPLKLDEREQLIMQYLELLENYEASGYRLLREACMETVNSPRRRDKANVPADKVTLYALGVAGEMAVNTLREECYRRLDSIHALLHSSQALIGAGTASDEAEAHPPMGSPAVTPATHSMIPRPSRRRTATEDTSVTAPASAVLVPDKIRTRRQRMSETLSQSVTNTAAKVLGDSPTQFTFRPDNHNQMKLWSDGISGMCTFTFQGKEASAYCRMWSKGSLLRVSVVVGGGFQSLDEWLERTFKRHSATLKPKIETSSTRTSRKPVHEAILSRQAPNKMPSSVSMPQLSISAANFDANSPSRSINYGPRTPTTPRTAFDPTIRRSSMLRNVSASSTYQLGGGGPASIGTPKGSTLAQRYADASSPLISRSASDRPIGLSNQSASSLVPLVNALEVDVPAQMQQISLTSKKTEMGK</sequence>
<comment type="caution">
    <text evidence="1">The sequence shown here is derived from an EMBL/GenBank/DDBJ whole genome shotgun (WGS) entry which is preliminary data.</text>
</comment>
<accession>A0ACC2VLA8</accession>
<protein>
    <submittedName>
        <fullName evidence="1">Uncharacterized protein</fullName>
    </submittedName>
</protein>
<gene>
    <name evidence="1" type="ORF">QFC21_003863</name>
</gene>
<organism evidence="1 2">
    <name type="scientific">Naganishia friedmannii</name>
    <dbReference type="NCBI Taxonomy" id="89922"/>
    <lineage>
        <taxon>Eukaryota</taxon>
        <taxon>Fungi</taxon>
        <taxon>Dikarya</taxon>
        <taxon>Basidiomycota</taxon>
        <taxon>Agaricomycotina</taxon>
        <taxon>Tremellomycetes</taxon>
        <taxon>Filobasidiales</taxon>
        <taxon>Filobasidiaceae</taxon>
        <taxon>Naganishia</taxon>
    </lineage>
</organism>
<keyword evidence="2" id="KW-1185">Reference proteome</keyword>
<dbReference type="Proteomes" id="UP001227268">
    <property type="component" value="Unassembled WGS sequence"/>
</dbReference>
<name>A0ACC2VLA8_9TREE</name>
<evidence type="ECO:0000313" key="1">
    <source>
        <dbReference type="EMBL" id="KAJ9099860.1"/>
    </source>
</evidence>